<dbReference type="Proteomes" id="UP000093795">
    <property type="component" value="Unassembled WGS sequence"/>
</dbReference>
<dbReference type="InterPro" id="IPR009057">
    <property type="entry name" value="Homeodomain-like_sf"/>
</dbReference>
<dbReference type="RefSeq" id="WP_065121017.1">
    <property type="nucleotide sequence ID" value="NZ_LZKQ01000142.1"/>
</dbReference>
<dbReference type="FunFam" id="1.10.357.10:FF:000013">
    <property type="entry name" value="TetR family transcriptional regulator"/>
    <property type="match status" value="1"/>
</dbReference>
<gene>
    <name evidence="8" type="ORF">A9X01_19800</name>
</gene>
<dbReference type="EMBL" id="LZKQ01000142">
    <property type="protein sequence ID" value="OBI84115.1"/>
    <property type="molecule type" value="Genomic_DNA"/>
</dbReference>
<dbReference type="Gene3D" id="1.10.357.10">
    <property type="entry name" value="Tetracycline Repressor, domain 2"/>
    <property type="match status" value="1"/>
</dbReference>
<organism evidence="8 9">
    <name type="scientific">Mycobacterium asiaticum</name>
    <dbReference type="NCBI Taxonomy" id="1790"/>
    <lineage>
        <taxon>Bacteria</taxon>
        <taxon>Bacillati</taxon>
        <taxon>Actinomycetota</taxon>
        <taxon>Actinomycetes</taxon>
        <taxon>Mycobacteriales</taxon>
        <taxon>Mycobacteriaceae</taxon>
        <taxon>Mycobacterium</taxon>
    </lineage>
</organism>
<dbReference type="eggNOG" id="COG1309">
    <property type="taxonomic scope" value="Bacteria"/>
</dbReference>
<evidence type="ECO:0000256" key="6">
    <source>
        <dbReference type="PROSITE-ProRule" id="PRU00335"/>
    </source>
</evidence>
<accession>A0A1A3CAU5</accession>
<feature type="DNA-binding region" description="H-T-H motif" evidence="6">
    <location>
        <begin position="33"/>
        <end position="52"/>
    </location>
</feature>
<keyword evidence="4 6" id="KW-0238">DNA-binding</keyword>
<dbReference type="AlphaFoldDB" id="A0A1A3CAU5"/>
<evidence type="ECO:0000259" key="7">
    <source>
        <dbReference type="PROSITE" id="PS50977"/>
    </source>
</evidence>
<dbReference type="GO" id="GO:0003700">
    <property type="term" value="F:DNA-binding transcription factor activity"/>
    <property type="evidence" value="ECO:0007669"/>
    <property type="project" value="TreeGrafter"/>
</dbReference>
<dbReference type="InterPro" id="IPR036271">
    <property type="entry name" value="Tet_transcr_reg_TetR-rel_C_sf"/>
</dbReference>
<feature type="domain" description="HTH tetR-type" evidence="7">
    <location>
        <begin position="10"/>
        <end position="70"/>
    </location>
</feature>
<dbReference type="PROSITE" id="PS50977">
    <property type="entry name" value="HTH_TETR_2"/>
    <property type="match status" value="1"/>
</dbReference>
<dbReference type="InterPro" id="IPR001647">
    <property type="entry name" value="HTH_TetR"/>
</dbReference>
<keyword evidence="5" id="KW-0804">Transcription</keyword>
<evidence type="ECO:0000256" key="5">
    <source>
        <dbReference type="ARBA" id="ARBA00023163"/>
    </source>
</evidence>
<comment type="subunit">
    <text evidence="1">Homodimer.</text>
</comment>
<dbReference type="InterPro" id="IPR050109">
    <property type="entry name" value="HTH-type_TetR-like_transc_reg"/>
</dbReference>
<evidence type="ECO:0000256" key="3">
    <source>
        <dbReference type="ARBA" id="ARBA00023015"/>
    </source>
</evidence>
<evidence type="ECO:0000313" key="8">
    <source>
        <dbReference type="EMBL" id="OBI84115.1"/>
    </source>
</evidence>
<dbReference type="PRINTS" id="PR00455">
    <property type="entry name" value="HTHTETR"/>
</dbReference>
<dbReference type="GO" id="GO:0000976">
    <property type="term" value="F:transcription cis-regulatory region binding"/>
    <property type="evidence" value="ECO:0007669"/>
    <property type="project" value="TreeGrafter"/>
</dbReference>
<dbReference type="PANTHER" id="PTHR30055">
    <property type="entry name" value="HTH-TYPE TRANSCRIPTIONAL REGULATOR RUTR"/>
    <property type="match status" value="1"/>
</dbReference>
<dbReference type="STRING" id="1790.A5645_08735"/>
<comment type="caution">
    <text evidence="8">The sequence shown here is derived from an EMBL/GenBank/DDBJ whole genome shotgun (WGS) entry which is preliminary data.</text>
</comment>
<dbReference type="OrthoDB" id="5816932at2"/>
<evidence type="ECO:0000313" key="9">
    <source>
        <dbReference type="Proteomes" id="UP000093795"/>
    </source>
</evidence>
<evidence type="ECO:0000256" key="2">
    <source>
        <dbReference type="ARBA" id="ARBA00022491"/>
    </source>
</evidence>
<reference evidence="8 9" key="1">
    <citation type="submission" date="2016-06" db="EMBL/GenBank/DDBJ databases">
        <authorList>
            <person name="Kjaerup R.B."/>
            <person name="Dalgaard T.S."/>
            <person name="Juul-Madsen H.R."/>
        </authorList>
    </citation>
    <scope>NUCLEOTIDE SEQUENCE [LARGE SCALE GENOMIC DNA]</scope>
    <source>
        <strain evidence="8 9">1081914.2</strain>
    </source>
</reference>
<sequence>MPKVSEDHLEARRRQILDGARRCFAEYGYDQATVRRLEQAIGMSRGAIFHHYRDKDALFFALAREDTQRMAEVASREGLIQVMRNMLATPEQFDWLATRLEIARKLRHDPEFSRGWAERSAELAAATTERLRRQKEAKRVRDDVPSDVLHCYLDLVLDGLVARLASGEDPQRLAAVLDLVENSVRTADLTD</sequence>
<name>A0A1A3CAU5_MYCAS</name>
<dbReference type="Pfam" id="PF00440">
    <property type="entry name" value="TetR_N"/>
    <property type="match status" value="1"/>
</dbReference>
<dbReference type="PANTHER" id="PTHR30055:SF229">
    <property type="entry name" value="HTH-TYPE TRANSCRIPTIONAL REPRESSOR RV1474C"/>
    <property type="match status" value="1"/>
</dbReference>
<evidence type="ECO:0000256" key="1">
    <source>
        <dbReference type="ARBA" id="ARBA00011738"/>
    </source>
</evidence>
<keyword evidence="2" id="KW-0678">Repressor</keyword>
<protein>
    <submittedName>
        <fullName evidence="8">TetR family transcriptional regulator</fullName>
    </submittedName>
</protein>
<proteinExistence type="predicted"/>
<evidence type="ECO:0000256" key="4">
    <source>
        <dbReference type="ARBA" id="ARBA00023125"/>
    </source>
</evidence>
<dbReference type="SUPFAM" id="SSF48498">
    <property type="entry name" value="Tetracyclin repressor-like, C-terminal domain"/>
    <property type="match status" value="1"/>
</dbReference>
<dbReference type="SUPFAM" id="SSF46689">
    <property type="entry name" value="Homeodomain-like"/>
    <property type="match status" value="1"/>
</dbReference>
<keyword evidence="3" id="KW-0805">Transcription regulation</keyword>